<accession>A0AAW6U232</accession>
<proteinExistence type="predicted"/>
<dbReference type="Proteomes" id="UP001431776">
    <property type="component" value="Unassembled WGS sequence"/>
</dbReference>
<comment type="caution">
    <text evidence="1">The sequence shown here is derived from an EMBL/GenBank/DDBJ whole genome shotgun (WGS) entry which is preliminary data.</text>
</comment>
<dbReference type="AlphaFoldDB" id="A0AAW6U232"/>
<name>A0AAW6U232_9BACT</name>
<gene>
    <name evidence="1" type="ORF">QJ522_17655</name>
</gene>
<evidence type="ECO:0000313" key="2">
    <source>
        <dbReference type="Proteomes" id="UP001431776"/>
    </source>
</evidence>
<dbReference type="RefSeq" id="WP_349246299.1">
    <property type="nucleotide sequence ID" value="NZ_JASCXX010000025.1"/>
</dbReference>
<organism evidence="1 2">
    <name type="scientific">Anaerobaca lacustris</name>
    <dbReference type="NCBI Taxonomy" id="3044600"/>
    <lineage>
        <taxon>Bacteria</taxon>
        <taxon>Pseudomonadati</taxon>
        <taxon>Planctomycetota</taxon>
        <taxon>Phycisphaerae</taxon>
        <taxon>Sedimentisphaerales</taxon>
        <taxon>Anaerobacaceae</taxon>
        <taxon>Anaerobaca</taxon>
    </lineage>
</organism>
<evidence type="ECO:0000313" key="1">
    <source>
        <dbReference type="EMBL" id="MDI6450890.1"/>
    </source>
</evidence>
<protein>
    <submittedName>
        <fullName evidence="1">Uncharacterized protein</fullName>
    </submittedName>
</protein>
<sequence>MADWTINKPLGECSGTGRAIEPGEEYFGALVETEEGLERRDYSVEYWEKEKPGVFCYWKSRLASPDEKKELFVSDEMLMAFFERLGNETDPEKLNFRFVLALVLMRKRKLKYDATKMDGAREVWSLRVVGEKDPVEVVNPHLDDEQIELLTSQIGQILQADL</sequence>
<keyword evidence="2" id="KW-1185">Reference proteome</keyword>
<dbReference type="EMBL" id="JASCXX010000025">
    <property type="protein sequence ID" value="MDI6450890.1"/>
    <property type="molecule type" value="Genomic_DNA"/>
</dbReference>
<reference evidence="1" key="1">
    <citation type="submission" date="2023-05" db="EMBL/GenBank/DDBJ databases">
        <title>Anaerotaeda fermentans gen. nov., sp. nov., a novel anaerobic planctomycete of the new family within the order Sedimentisphaerales isolated from Taman Peninsula, Russia.</title>
        <authorList>
            <person name="Khomyakova M.A."/>
            <person name="Merkel A.Y."/>
            <person name="Slobodkin A.I."/>
        </authorList>
    </citation>
    <scope>NUCLEOTIDE SEQUENCE</scope>
    <source>
        <strain evidence="1">M17dextr</strain>
    </source>
</reference>